<evidence type="ECO:0000256" key="1">
    <source>
        <dbReference type="ARBA" id="ARBA00023015"/>
    </source>
</evidence>
<dbReference type="CDD" id="cd07377">
    <property type="entry name" value="WHTH_GntR"/>
    <property type="match status" value="1"/>
</dbReference>
<dbReference type="InterPro" id="IPR036390">
    <property type="entry name" value="WH_DNA-bd_sf"/>
</dbReference>
<dbReference type="PANTHER" id="PTHR43537:SF24">
    <property type="entry name" value="GLUCONATE OPERON TRANSCRIPTIONAL REPRESSOR"/>
    <property type="match status" value="1"/>
</dbReference>
<feature type="domain" description="HTH gntR-type" evidence="4">
    <location>
        <begin position="41"/>
        <end position="108"/>
    </location>
</feature>
<evidence type="ECO:0000259" key="4">
    <source>
        <dbReference type="PROSITE" id="PS50949"/>
    </source>
</evidence>
<dbReference type="Gene3D" id="1.10.10.10">
    <property type="entry name" value="Winged helix-like DNA-binding domain superfamily/Winged helix DNA-binding domain"/>
    <property type="match status" value="1"/>
</dbReference>
<dbReference type="InterPro" id="IPR011711">
    <property type="entry name" value="GntR_C"/>
</dbReference>
<dbReference type="RefSeq" id="WP_282534083.1">
    <property type="nucleotide sequence ID" value="NZ_JASCIS010000005.1"/>
</dbReference>
<dbReference type="InterPro" id="IPR008920">
    <property type="entry name" value="TF_FadR/GntR_C"/>
</dbReference>
<dbReference type="SUPFAM" id="SSF46785">
    <property type="entry name" value="Winged helix' DNA-binding domain"/>
    <property type="match status" value="1"/>
</dbReference>
<accession>A0ABT6SS19</accession>
<keyword evidence="2" id="KW-0238">DNA-binding</keyword>
<dbReference type="PROSITE" id="PS50949">
    <property type="entry name" value="HTH_GNTR"/>
    <property type="match status" value="1"/>
</dbReference>
<proteinExistence type="predicted"/>
<dbReference type="Pfam" id="PF00392">
    <property type="entry name" value="GntR"/>
    <property type="match status" value="1"/>
</dbReference>
<dbReference type="Gene3D" id="1.20.120.530">
    <property type="entry name" value="GntR ligand-binding domain-like"/>
    <property type="match status" value="1"/>
</dbReference>
<reference evidence="5 6" key="1">
    <citation type="submission" date="2023-05" db="EMBL/GenBank/DDBJ databases">
        <title>Draft genome sequence of Streptomyces sp. B-S-A12 isolated from a cave soil in Thailand.</title>
        <authorList>
            <person name="Chamroensaksri N."/>
            <person name="Muangham S."/>
        </authorList>
    </citation>
    <scope>NUCLEOTIDE SEQUENCE [LARGE SCALE GENOMIC DNA]</scope>
    <source>
        <strain evidence="5 6">B-S-A12</strain>
    </source>
</reference>
<keyword evidence="1" id="KW-0805">Transcription regulation</keyword>
<evidence type="ECO:0000256" key="2">
    <source>
        <dbReference type="ARBA" id="ARBA00023125"/>
    </source>
</evidence>
<dbReference type="InterPro" id="IPR000524">
    <property type="entry name" value="Tscrpt_reg_HTH_GntR"/>
</dbReference>
<dbReference type="Proteomes" id="UP001237105">
    <property type="component" value="Unassembled WGS sequence"/>
</dbReference>
<name>A0ABT6SS19_9ACTN</name>
<protein>
    <submittedName>
        <fullName evidence="5">GntR family transcriptional regulator</fullName>
    </submittedName>
</protein>
<dbReference type="EMBL" id="JASCIS010000005">
    <property type="protein sequence ID" value="MDI3418160.1"/>
    <property type="molecule type" value="Genomic_DNA"/>
</dbReference>
<gene>
    <name evidence="5" type="ORF">QIT00_06225</name>
</gene>
<comment type="caution">
    <text evidence="5">The sequence shown here is derived from an EMBL/GenBank/DDBJ whole genome shotgun (WGS) entry which is preliminary data.</text>
</comment>
<evidence type="ECO:0000313" key="6">
    <source>
        <dbReference type="Proteomes" id="UP001237105"/>
    </source>
</evidence>
<dbReference type="SUPFAM" id="SSF48008">
    <property type="entry name" value="GntR ligand-binding domain-like"/>
    <property type="match status" value="1"/>
</dbReference>
<keyword evidence="3" id="KW-0804">Transcription</keyword>
<keyword evidence="6" id="KW-1185">Reference proteome</keyword>
<dbReference type="InterPro" id="IPR036388">
    <property type="entry name" value="WH-like_DNA-bd_sf"/>
</dbReference>
<sequence>MARKRTQDLPDLSGLLLPRDQRMAAVEQSVLRHRSSAQVAVSLPEQIAARLACAITFDLFHAGQRLLEQDICKILGVSRAPVREALRILERDRLIEFQARRGALVTAPTAEEIRNVFDVRIALYGILLREEMTRDPKRLLAVLDAHMPAVERSVTESADDYATATFLLNSSIAAAAGNQTLADLLQSVSLQTLRYVRLGLAHHPGNISRSLESWHALHAAVSAGKPAPVVRIAKARIEQVRDAALEALEDTGTSD</sequence>
<dbReference type="Pfam" id="PF07729">
    <property type="entry name" value="FCD"/>
    <property type="match status" value="1"/>
</dbReference>
<evidence type="ECO:0000256" key="3">
    <source>
        <dbReference type="ARBA" id="ARBA00023163"/>
    </source>
</evidence>
<dbReference type="PANTHER" id="PTHR43537">
    <property type="entry name" value="TRANSCRIPTIONAL REGULATOR, GNTR FAMILY"/>
    <property type="match status" value="1"/>
</dbReference>
<dbReference type="SMART" id="SM00895">
    <property type="entry name" value="FCD"/>
    <property type="match status" value="1"/>
</dbReference>
<organism evidence="5 6">
    <name type="scientific">Streptomyces luteolus</name>
    <dbReference type="NCBI Taxonomy" id="3043615"/>
    <lineage>
        <taxon>Bacteria</taxon>
        <taxon>Bacillati</taxon>
        <taxon>Actinomycetota</taxon>
        <taxon>Actinomycetes</taxon>
        <taxon>Kitasatosporales</taxon>
        <taxon>Streptomycetaceae</taxon>
        <taxon>Streptomyces</taxon>
    </lineage>
</organism>
<dbReference type="SMART" id="SM00345">
    <property type="entry name" value="HTH_GNTR"/>
    <property type="match status" value="1"/>
</dbReference>
<evidence type="ECO:0000313" key="5">
    <source>
        <dbReference type="EMBL" id="MDI3418160.1"/>
    </source>
</evidence>